<dbReference type="Proteomes" id="UP000006729">
    <property type="component" value="Chromosome 14"/>
</dbReference>
<gene>
    <name evidence="1" type="ORF">POPTR_014G128700</name>
</gene>
<proteinExistence type="predicted"/>
<protein>
    <submittedName>
        <fullName evidence="1">Uncharacterized protein</fullName>
    </submittedName>
</protein>
<evidence type="ECO:0000313" key="1">
    <source>
        <dbReference type="EMBL" id="PNT04521.1"/>
    </source>
</evidence>
<keyword evidence="2" id="KW-1185">Reference proteome</keyword>
<evidence type="ECO:0000313" key="2">
    <source>
        <dbReference type="Proteomes" id="UP000006729"/>
    </source>
</evidence>
<name>A0A2K1XUR7_POPTR</name>
<sequence length="67" mass="7849">MRRINKTPVLVHRILYLSNLPLVIPKSIIISENISPLLICLNNFKEIEDLARVLLYHFSFTYHNSIT</sequence>
<dbReference type="EMBL" id="CM009303">
    <property type="protein sequence ID" value="PNT04521.1"/>
    <property type="molecule type" value="Genomic_DNA"/>
</dbReference>
<organism evidence="1 2">
    <name type="scientific">Populus trichocarpa</name>
    <name type="common">Western balsam poplar</name>
    <name type="synonym">Populus balsamifera subsp. trichocarpa</name>
    <dbReference type="NCBI Taxonomy" id="3694"/>
    <lineage>
        <taxon>Eukaryota</taxon>
        <taxon>Viridiplantae</taxon>
        <taxon>Streptophyta</taxon>
        <taxon>Embryophyta</taxon>
        <taxon>Tracheophyta</taxon>
        <taxon>Spermatophyta</taxon>
        <taxon>Magnoliopsida</taxon>
        <taxon>eudicotyledons</taxon>
        <taxon>Gunneridae</taxon>
        <taxon>Pentapetalae</taxon>
        <taxon>rosids</taxon>
        <taxon>fabids</taxon>
        <taxon>Malpighiales</taxon>
        <taxon>Salicaceae</taxon>
        <taxon>Saliceae</taxon>
        <taxon>Populus</taxon>
    </lineage>
</organism>
<accession>A0A2K1XUR7</accession>
<reference evidence="1 2" key="1">
    <citation type="journal article" date="2006" name="Science">
        <title>The genome of black cottonwood, Populus trichocarpa (Torr. &amp; Gray).</title>
        <authorList>
            <person name="Tuskan G.A."/>
            <person name="Difazio S."/>
            <person name="Jansson S."/>
            <person name="Bohlmann J."/>
            <person name="Grigoriev I."/>
            <person name="Hellsten U."/>
            <person name="Putnam N."/>
            <person name="Ralph S."/>
            <person name="Rombauts S."/>
            <person name="Salamov A."/>
            <person name="Schein J."/>
            <person name="Sterck L."/>
            <person name="Aerts A."/>
            <person name="Bhalerao R.R."/>
            <person name="Bhalerao R.P."/>
            <person name="Blaudez D."/>
            <person name="Boerjan W."/>
            <person name="Brun A."/>
            <person name="Brunner A."/>
            <person name="Busov V."/>
            <person name="Campbell M."/>
            <person name="Carlson J."/>
            <person name="Chalot M."/>
            <person name="Chapman J."/>
            <person name="Chen G.L."/>
            <person name="Cooper D."/>
            <person name="Coutinho P.M."/>
            <person name="Couturier J."/>
            <person name="Covert S."/>
            <person name="Cronk Q."/>
            <person name="Cunningham R."/>
            <person name="Davis J."/>
            <person name="Degroeve S."/>
            <person name="Dejardin A."/>
            <person name="Depamphilis C."/>
            <person name="Detter J."/>
            <person name="Dirks B."/>
            <person name="Dubchak I."/>
            <person name="Duplessis S."/>
            <person name="Ehlting J."/>
            <person name="Ellis B."/>
            <person name="Gendler K."/>
            <person name="Goodstein D."/>
            <person name="Gribskov M."/>
            <person name="Grimwood J."/>
            <person name="Groover A."/>
            <person name="Gunter L."/>
            <person name="Hamberger B."/>
            <person name="Heinze B."/>
            <person name="Helariutta Y."/>
            <person name="Henrissat B."/>
            <person name="Holligan D."/>
            <person name="Holt R."/>
            <person name="Huang W."/>
            <person name="Islam-Faridi N."/>
            <person name="Jones S."/>
            <person name="Jones-Rhoades M."/>
            <person name="Jorgensen R."/>
            <person name="Joshi C."/>
            <person name="Kangasjarvi J."/>
            <person name="Karlsson J."/>
            <person name="Kelleher C."/>
            <person name="Kirkpatrick R."/>
            <person name="Kirst M."/>
            <person name="Kohler A."/>
            <person name="Kalluri U."/>
            <person name="Larimer F."/>
            <person name="Leebens-Mack J."/>
            <person name="Leple J.C."/>
            <person name="Locascio P."/>
            <person name="Lou Y."/>
            <person name="Lucas S."/>
            <person name="Martin F."/>
            <person name="Montanini B."/>
            <person name="Napoli C."/>
            <person name="Nelson D.R."/>
            <person name="Nelson C."/>
            <person name="Nieminen K."/>
            <person name="Nilsson O."/>
            <person name="Pereda V."/>
            <person name="Peter G."/>
            <person name="Philippe R."/>
            <person name="Pilate G."/>
            <person name="Poliakov A."/>
            <person name="Razumovskaya J."/>
            <person name="Richardson P."/>
            <person name="Rinaldi C."/>
            <person name="Ritland K."/>
            <person name="Rouze P."/>
            <person name="Ryaboy D."/>
            <person name="Schmutz J."/>
            <person name="Schrader J."/>
            <person name="Segerman B."/>
            <person name="Shin H."/>
            <person name="Siddiqui A."/>
            <person name="Sterky F."/>
            <person name="Terry A."/>
            <person name="Tsai C.J."/>
            <person name="Uberbacher E."/>
            <person name="Unneberg P."/>
            <person name="Vahala J."/>
            <person name="Wall K."/>
            <person name="Wessler S."/>
            <person name="Yang G."/>
            <person name="Yin T."/>
            <person name="Douglas C."/>
            <person name="Marra M."/>
            <person name="Sandberg G."/>
            <person name="Van de Peer Y."/>
            <person name="Rokhsar D."/>
        </authorList>
    </citation>
    <scope>NUCLEOTIDE SEQUENCE [LARGE SCALE GENOMIC DNA]</scope>
    <source>
        <strain evidence="2">cv. Nisqually</strain>
    </source>
</reference>
<dbReference type="InParanoid" id="A0A2K1XUR7"/>
<dbReference type="AlphaFoldDB" id="A0A2K1XUR7"/>